<protein>
    <recommendedName>
        <fullName evidence="4">Glycoside-hydrolase family GH114 TIM-barrel domain-containing protein</fullName>
    </recommendedName>
</protein>
<reference evidence="2 3" key="1">
    <citation type="submission" date="2023-06" db="EMBL/GenBank/DDBJ databases">
        <title>Cellulomonas sp. MW4 Whole genome sequence.</title>
        <authorList>
            <person name="Park S."/>
        </authorList>
    </citation>
    <scope>NUCLEOTIDE SEQUENCE [LARGE SCALE GENOMIC DNA]</scope>
    <source>
        <strain evidence="2 3">MW4</strain>
    </source>
</reference>
<feature type="signal peptide" evidence="1">
    <location>
        <begin position="1"/>
        <end position="23"/>
    </location>
</feature>
<proteinExistence type="predicted"/>
<dbReference type="RefSeq" id="WP_289456072.1">
    <property type="nucleotide sequence ID" value="NZ_JAUCGQ010000002.1"/>
</dbReference>
<dbReference type="PANTHER" id="PTHR35882">
    <property type="entry name" value="PELA"/>
    <property type="match status" value="1"/>
</dbReference>
<comment type="caution">
    <text evidence="2">The sequence shown here is derived from an EMBL/GenBank/DDBJ whole genome shotgun (WGS) entry which is preliminary data.</text>
</comment>
<keyword evidence="3" id="KW-1185">Reference proteome</keyword>
<sequence length="598" mass="65809">MKTRRGRALPVAVAAALAVTVGAAAPSAAKAPAPQDQATSALKAEIDRLYASDPGLLGRTHKMQAFIMELALHAKTRNPDFKVIPQDAAELAFVDGDVDKGVLKDLVGLVDGWGKEDLLLDGDGVTPTDEQRAYLELVRHHLMVTETSTVETQAELQEYYARAAKWGVIPYPRIGGELAQQLNPGKRWAENGDYFWVEDPTTIGLGSRIDGTRDVTRLTDAKNYLYNINGRPYDAWSTWDAEEAAYAAGDGDRTRITDSYGNGLLVPSPGGPYKPVPADDPTVQKAITIYGDEWDWWWRAAGLDASAGRQTWLDALRNSDYDVIYIDSFYNHRALPAHQTPLTRAEIESLKHKPDGGRRQVIAYLSVGSAEQNRWYCQDDWVWVDPTNPNTERSMKSGKLVNRVYSPPENAPEWLALGYGGNYAEEAVVQWWNPEWRDIIINGGSPYKNVATGDDTSSIDRIISQGFDGAYLDNVGVYSRQGRNGGWNEFESYWLAHGGIPGEDHPYISVGGITPGHGQVDVDFAIESANGKGYSLYLKEADAQGPFARYGDVSYNRKGAHIKGLKDGTAYLAYVVHDTGGTTSRTETVTFRPGLRKG</sequence>
<dbReference type="PANTHER" id="PTHR35882:SF2">
    <property type="entry name" value="PELA"/>
    <property type="match status" value="1"/>
</dbReference>
<dbReference type="InterPro" id="IPR017853">
    <property type="entry name" value="GH"/>
</dbReference>
<keyword evidence="1" id="KW-0732">Signal</keyword>
<name>A0ABT7SII5_9CELL</name>
<dbReference type="InterPro" id="IPR013785">
    <property type="entry name" value="Aldolase_TIM"/>
</dbReference>
<dbReference type="Proteomes" id="UP001529338">
    <property type="component" value="Unassembled WGS sequence"/>
</dbReference>
<evidence type="ECO:0000313" key="2">
    <source>
        <dbReference type="EMBL" id="MDM7856000.1"/>
    </source>
</evidence>
<evidence type="ECO:0000313" key="3">
    <source>
        <dbReference type="Proteomes" id="UP001529338"/>
    </source>
</evidence>
<accession>A0ABT7SII5</accession>
<organism evidence="2 3">
    <name type="scientific">Cellulomonas alba</name>
    <dbReference type="NCBI Taxonomy" id="3053467"/>
    <lineage>
        <taxon>Bacteria</taxon>
        <taxon>Bacillati</taxon>
        <taxon>Actinomycetota</taxon>
        <taxon>Actinomycetes</taxon>
        <taxon>Micrococcales</taxon>
        <taxon>Cellulomonadaceae</taxon>
        <taxon>Cellulomonas</taxon>
    </lineage>
</organism>
<dbReference type="Gene3D" id="3.20.20.70">
    <property type="entry name" value="Aldolase class I"/>
    <property type="match status" value="2"/>
</dbReference>
<evidence type="ECO:0000256" key="1">
    <source>
        <dbReference type="SAM" id="SignalP"/>
    </source>
</evidence>
<evidence type="ECO:0008006" key="4">
    <source>
        <dbReference type="Google" id="ProtNLM"/>
    </source>
</evidence>
<dbReference type="EMBL" id="JAUCGQ010000002">
    <property type="protein sequence ID" value="MDM7856000.1"/>
    <property type="molecule type" value="Genomic_DNA"/>
</dbReference>
<gene>
    <name evidence="2" type="ORF">QRT04_13770</name>
</gene>
<dbReference type="SUPFAM" id="SSF51445">
    <property type="entry name" value="(Trans)glycosidases"/>
    <property type="match status" value="1"/>
</dbReference>
<feature type="chain" id="PRO_5045567971" description="Glycoside-hydrolase family GH114 TIM-barrel domain-containing protein" evidence="1">
    <location>
        <begin position="24"/>
        <end position="598"/>
    </location>
</feature>